<dbReference type="Pfam" id="PF00067">
    <property type="entry name" value="p450"/>
    <property type="match status" value="1"/>
</dbReference>
<dbReference type="InterPro" id="IPR047146">
    <property type="entry name" value="Cyt_P450_E_CYP52_fungi"/>
</dbReference>
<sequence length="536" mass="60094">KLAAVSDRRCMVSPLFSMYLLTVITAFVIFVIYKVVLSKQKTKRYHAEAARRGCLPAPTLHSNNLLGTSRLKESIKATKEDRGPQYVISAMNEVGSNIHTVRVPILDYELLVTRDPENVKAMLSAQSSDYDISATRANAFMPLLGEGIFTSVGQQWKHSRALVRPQFSKDEISNLDLIDRHIQTFLGILQTQEKGWNSTIDLQPLFFYFSLDVATEFLYGQSVNSQAAIAGLENADNGIDGAAFARHLDEAKHLVDKRGALGKFYWLMPMKTMNAHCAEVHKVIDFLVQDRLTAKRGPPLEGEGTRKFVFLDELVKETQNITELRNETLHTLLAGRDPAAALMGWTFYLLSRHPATFSRLRSSIVANFGSETSSADITFEKLRSCTYIQHVLNEVIRIVAIIPMNERIALRDTTLPRGGGEDGTSSIFVRKGIQVLIPAYAMQHRPDIWGEDVEEFRPERWEGRKVGWEWIPFGGGPRKCLGQQFGFTEASLLLVRFLQRFDAVENMEGPGGIKLHTAIENRSGTGVKVRLHSASL</sequence>
<evidence type="ECO:0000256" key="10">
    <source>
        <dbReference type="SAM" id="Phobius"/>
    </source>
</evidence>
<evidence type="ECO:0000256" key="7">
    <source>
        <dbReference type="ARBA" id="ARBA00023033"/>
    </source>
</evidence>
<evidence type="ECO:0000313" key="11">
    <source>
        <dbReference type="EMBL" id="TVY52975.1"/>
    </source>
</evidence>
<dbReference type="GO" id="GO:0020037">
    <property type="term" value="F:heme binding"/>
    <property type="evidence" value="ECO:0007669"/>
    <property type="project" value="InterPro"/>
</dbReference>
<dbReference type="SUPFAM" id="SSF48264">
    <property type="entry name" value="Cytochrome P450"/>
    <property type="match status" value="1"/>
</dbReference>
<dbReference type="PANTHER" id="PTHR24287">
    <property type="entry name" value="P450, PUTATIVE (EUROFUNG)-RELATED"/>
    <property type="match status" value="1"/>
</dbReference>
<comment type="cofactor">
    <cofactor evidence="1 8">
        <name>heme</name>
        <dbReference type="ChEBI" id="CHEBI:30413"/>
    </cofactor>
</comment>
<keyword evidence="7 9" id="KW-0503">Monooxygenase</keyword>
<protein>
    <submittedName>
        <fullName evidence="11">Cytochrome P450 52A13</fullName>
    </submittedName>
</protein>
<evidence type="ECO:0000256" key="3">
    <source>
        <dbReference type="ARBA" id="ARBA00022617"/>
    </source>
</evidence>
<dbReference type="PROSITE" id="PS00086">
    <property type="entry name" value="CYTOCHROME_P450"/>
    <property type="match status" value="1"/>
</dbReference>
<feature type="transmembrane region" description="Helical" evidence="10">
    <location>
        <begin position="16"/>
        <end position="36"/>
    </location>
</feature>
<dbReference type="EMBL" id="QGMG01000521">
    <property type="protein sequence ID" value="TVY52975.1"/>
    <property type="molecule type" value="Genomic_DNA"/>
</dbReference>
<keyword evidence="5 9" id="KW-0560">Oxidoreductase</keyword>
<evidence type="ECO:0000256" key="4">
    <source>
        <dbReference type="ARBA" id="ARBA00022723"/>
    </source>
</evidence>
<keyword evidence="6 8" id="KW-0408">Iron</keyword>
<comment type="caution">
    <text evidence="11">The sequence shown here is derived from an EMBL/GenBank/DDBJ whole genome shotgun (WGS) entry which is preliminary data.</text>
</comment>
<accession>A0A7D8UQS8</accession>
<keyword evidence="10" id="KW-1133">Transmembrane helix</keyword>
<keyword evidence="4 8" id="KW-0479">Metal-binding</keyword>
<gene>
    <name evidence="11" type="primary">CYP52A13</name>
    <name evidence="11" type="ORF">LCER1_G005960</name>
</gene>
<name>A0A7D8UQS8_9HELO</name>
<evidence type="ECO:0000256" key="6">
    <source>
        <dbReference type="ARBA" id="ARBA00023004"/>
    </source>
</evidence>
<feature type="binding site" description="axial binding residue" evidence="8">
    <location>
        <position position="480"/>
    </location>
    <ligand>
        <name>heme</name>
        <dbReference type="ChEBI" id="CHEBI:30413"/>
    </ligand>
    <ligandPart>
        <name>Fe</name>
        <dbReference type="ChEBI" id="CHEBI:18248"/>
    </ligandPart>
</feature>
<dbReference type="InterPro" id="IPR002974">
    <property type="entry name" value="Cyt_P450_E_CYP52_ascomycetes"/>
</dbReference>
<dbReference type="InterPro" id="IPR001128">
    <property type="entry name" value="Cyt_P450"/>
</dbReference>
<comment type="similarity">
    <text evidence="2 9">Belongs to the cytochrome P450 family.</text>
</comment>
<dbReference type="PRINTS" id="PR00385">
    <property type="entry name" value="P450"/>
</dbReference>
<dbReference type="AlphaFoldDB" id="A0A7D8UQS8"/>
<dbReference type="Gene3D" id="1.10.630.10">
    <property type="entry name" value="Cytochrome P450"/>
    <property type="match status" value="1"/>
</dbReference>
<dbReference type="CDD" id="cd11063">
    <property type="entry name" value="CYP52"/>
    <property type="match status" value="1"/>
</dbReference>
<dbReference type="InterPro" id="IPR036396">
    <property type="entry name" value="Cyt_P450_sf"/>
</dbReference>
<keyword evidence="10" id="KW-0812">Transmembrane</keyword>
<evidence type="ECO:0000256" key="8">
    <source>
        <dbReference type="PIRSR" id="PIRSR602402-1"/>
    </source>
</evidence>
<dbReference type="Proteomes" id="UP000481288">
    <property type="component" value="Unassembled WGS sequence"/>
</dbReference>
<dbReference type="OrthoDB" id="1470350at2759"/>
<reference evidence="11 12" key="1">
    <citation type="submission" date="2018-05" db="EMBL/GenBank/DDBJ databases">
        <title>Whole genome sequencing for identification of molecular markers to develop diagnostic detection tools for the regulated plant pathogen Lachnellula willkommii.</title>
        <authorList>
            <person name="Giroux E."/>
            <person name="Bilodeau G."/>
        </authorList>
    </citation>
    <scope>NUCLEOTIDE SEQUENCE [LARGE SCALE GENOMIC DNA]</scope>
    <source>
        <strain evidence="11 12">CBS 625.97</strain>
    </source>
</reference>
<evidence type="ECO:0000256" key="1">
    <source>
        <dbReference type="ARBA" id="ARBA00001971"/>
    </source>
</evidence>
<dbReference type="PRINTS" id="PR01239">
    <property type="entry name" value="EP450IICYP52"/>
</dbReference>
<evidence type="ECO:0000256" key="2">
    <source>
        <dbReference type="ARBA" id="ARBA00010617"/>
    </source>
</evidence>
<evidence type="ECO:0000256" key="9">
    <source>
        <dbReference type="RuleBase" id="RU000461"/>
    </source>
</evidence>
<evidence type="ECO:0000313" key="12">
    <source>
        <dbReference type="Proteomes" id="UP000481288"/>
    </source>
</evidence>
<evidence type="ECO:0000256" key="5">
    <source>
        <dbReference type="ARBA" id="ARBA00023002"/>
    </source>
</evidence>
<proteinExistence type="inferred from homology"/>
<dbReference type="InterPro" id="IPR002402">
    <property type="entry name" value="Cyt_P450_E_grp-II"/>
</dbReference>
<keyword evidence="3 8" id="KW-0349">Heme</keyword>
<dbReference type="PANTHER" id="PTHR24287:SF1">
    <property type="entry name" value="P450, PUTATIVE (EUROFUNG)-RELATED"/>
    <property type="match status" value="1"/>
</dbReference>
<dbReference type="GO" id="GO:0016712">
    <property type="term" value="F:oxidoreductase activity, acting on paired donors, with incorporation or reduction of molecular oxygen, reduced flavin or flavoprotein as one donor, and incorporation of one atom of oxygen"/>
    <property type="evidence" value="ECO:0007669"/>
    <property type="project" value="InterPro"/>
</dbReference>
<keyword evidence="10" id="KW-0472">Membrane</keyword>
<dbReference type="GO" id="GO:0005506">
    <property type="term" value="F:iron ion binding"/>
    <property type="evidence" value="ECO:0007669"/>
    <property type="project" value="InterPro"/>
</dbReference>
<dbReference type="InterPro" id="IPR017972">
    <property type="entry name" value="Cyt_P450_CS"/>
</dbReference>
<dbReference type="PRINTS" id="PR00464">
    <property type="entry name" value="EP450II"/>
</dbReference>
<feature type="non-terminal residue" evidence="11">
    <location>
        <position position="1"/>
    </location>
</feature>
<keyword evidence="12" id="KW-1185">Reference proteome</keyword>
<organism evidence="11 12">
    <name type="scientific">Lachnellula cervina</name>
    <dbReference type="NCBI Taxonomy" id="1316786"/>
    <lineage>
        <taxon>Eukaryota</taxon>
        <taxon>Fungi</taxon>
        <taxon>Dikarya</taxon>
        <taxon>Ascomycota</taxon>
        <taxon>Pezizomycotina</taxon>
        <taxon>Leotiomycetes</taxon>
        <taxon>Helotiales</taxon>
        <taxon>Lachnaceae</taxon>
        <taxon>Lachnellula</taxon>
    </lineage>
</organism>